<protein>
    <submittedName>
        <fullName evidence="1">Uncharacterized protein</fullName>
    </submittedName>
</protein>
<proteinExistence type="predicted"/>
<dbReference type="AlphaFoldDB" id="A0A397V1G3"/>
<dbReference type="Proteomes" id="UP000266673">
    <property type="component" value="Unassembled WGS sequence"/>
</dbReference>
<sequence length="255" mass="30047">MFSENKYPKNNPFSLKQNNTIYTYHIINEGYYPLKDIICYTSSHTRNKTRYKVPDDYIVKTSWGKDHIVECEIEYQSNKPVFRIKFKENSQQYIIESNESPSKVANDYLNRKKSSNTHSRISGIHVFGLNIIDIEHEREHKKKEKRPYALKSFNLLSESMKTKHSRAFSMQVDKIFESEALNFYNQIDQPVLQEVRFNVQSKNYSAICYNEKEQNIDAFVNVINKGLISRDAYRDLTALEAGLLREYNVANVKKK</sequence>
<evidence type="ECO:0000313" key="2">
    <source>
        <dbReference type="Proteomes" id="UP000266673"/>
    </source>
</evidence>
<comment type="caution">
    <text evidence="1">The sequence shown here is derived from an EMBL/GenBank/DDBJ whole genome shotgun (WGS) entry which is preliminary data.</text>
</comment>
<dbReference type="STRING" id="44941.A0A397V1G3"/>
<evidence type="ECO:0000313" key="1">
    <source>
        <dbReference type="EMBL" id="RIB14849.1"/>
    </source>
</evidence>
<keyword evidence="2" id="KW-1185">Reference proteome</keyword>
<dbReference type="OrthoDB" id="10407891at2759"/>
<name>A0A397V1G3_9GLOM</name>
<accession>A0A397V1G3</accession>
<dbReference type="EMBL" id="QKWP01000791">
    <property type="protein sequence ID" value="RIB14849.1"/>
    <property type="molecule type" value="Genomic_DNA"/>
</dbReference>
<reference evidence="1 2" key="1">
    <citation type="submission" date="2018-06" db="EMBL/GenBank/DDBJ databases">
        <title>Comparative genomics reveals the genomic features of Rhizophagus irregularis, R. cerebriforme, R. diaphanum and Gigaspora rosea, and their symbiotic lifestyle signature.</title>
        <authorList>
            <person name="Morin E."/>
            <person name="San Clemente H."/>
            <person name="Chen E.C.H."/>
            <person name="De La Providencia I."/>
            <person name="Hainaut M."/>
            <person name="Kuo A."/>
            <person name="Kohler A."/>
            <person name="Murat C."/>
            <person name="Tang N."/>
            <person name="Roy S."/>
            <person name="Loubradou J."/>
            <person name="Henrissat B."/>
            <person name="Grigoriev I.V."/>
            <person name="Corradi N."/>
            <person name="Roux C."/>
            <person name="Martin F.M."/>
        </authorList>
    </citation>
    <scope>NUCLEOTIDE SEQUENCE [LARGE SCALE GENOMIC DNA]</scope>
    <source>
        <strain evidence="1 2">DAOM 194757</strain>
    </source>
</reference>
<gene>
    <name evidence="1" type="ORF">C2G38_2193924</name>
</gene>
<organism evidence="1 2">
    <name type="scientific">Gigaspora rosea</name>
    <dbReference type="NCBI Taxonomy" id="44941"/>
    <lineage>
        <taxon>Eukaryota</taxon>
        <taxon>Fungi</taxon>
        <taxon>Fungi incertae sedis</taxon>
        <taxon>Mucoromycota</taxon>
        <taxon>Glomeromycotina</taxon>
        <taxon>Glomeromycetes</taxon>
        <taxon>Diversisporales</taxon>
        <taxon>Gigasporaceae</taxon>
        <taxon>Gigaspora</taxon>
    </lineage>
</organism>